<keyword evidence="3" id="KW-1185">Reference proteome</keyword>
<proteinExistence type="predicted"/>
<reference evidence="3" key="1">
    <citation type="journal article" date="2023" name="Mol. Phylogenet. Evol.">
        <title>Genome-scale phylogeny and comparative genomics of the fungal order Sordariales.</title>
        <authorList>
            <person name="Hensen N."/>
            <person name="Bonometti L."/>
            <person name="Westerberg I."/>
            <person name="Brannstrom I.O."/>
            <person name="Guillou S."/>
            <person name="Cros-Aarteil S."/>
            <person name="Calhoun S."/>
            <person name="Haridas S."/>
            <person name="Kuo A."/>
            <person name="Mondo S."/>
            <person name="Pangilinan J."/>
            <person name="Riley R."/>
            <person name="LaButti K."/>
            <person name="Andreopoulos B."/>
            <person name="Lipzen A."/>
            <person name="Chen C."/>
            <person name="Yan M."/>
            <person name="Daum C."/>
            <person name="Ng V."/>
            <person name="Clum A."/>
            <person name="Steindorff A."/>
            <person name="Ohm R.A."/>
            <person name="Martin F."/>
            <person name="Silar P."/>
            <person name="Natvig D.O."/>
            <person name="Lalanne C."/>
            <person name="Gautier V."/>
            <person name="Ament-Velasquez S.L."/>
            <person name="Kruys A."/>
            <person name="Hutchinson M.I."/>
            <person name="Powell A.J."/>
            <person name="Barry K."/>
            <person name="Miller A.N."/>
            <person name="Grigoriev I.V."/>
            <person name="Debuchy R."/>
            <person name="Gladieux P."/>
            <person name="Hiltunen Thoren M."/>
            <person name="Johannesson H."/>
        </authorList>
    </citation>
    <scope>NUCLEOTIDE SEQUENCE [LARGE SCALE GENOMIC DNA]</scope>
    <source>
        <strain evidence="3">CBS 340.73</strain>
    </source>
</reference>
<dbReference type="AlphaFoldDB" id="A0AAN6S2M1"/>
<feature type="domain" description="2EXR" evidence="1">
    <location>
        <begin position="9"/>
        <end position="81"/>
    </location>
</feature>
<evidence type="ECO:0000313" key="2">
    <source>
        <dbReference type="EMBL" id="KAK3938837.1"/>
    </source>
</evidence>
<dbReference type="PANTHER" id="PTHR35910">
    <property type="entry name" value="2EXR DOMAIN-CONTAINING PROTEIN"/>
    <property type="match status" value="1"/>
</dbReference>
<dbReference type="Proteomes" id="UP001303473">
    <property type="component" value="Unassembled WGS sequence"/>
</dbReference>
<gene>
    <name evidence="2" type="ORF">QBC46DRAFT_389268</name>
</gene>
<protein>
    <recommendedName>
        <fullName evidence="1">2EXR domain-containing protein</fullName>
    </recommendedName>
</protein>
<dbReference type="Pfam" id="PF20150">
    <property type="entry name" value="2EXR"/>
    <property type="match status" value="1"/>
</dbReference>
<dbReference type="PANTHER" id="PTHR35910:SF1">
    <property type="entry name" value="2EXR DOMAIN-CONTAINING PROTEIN"/>
    <property type="match status" value="1"/>
</dbReference>
<dbReference type="EMBL" id="MU853821">
    <property type="protein sequence ID" value="KAK3938837.1"/>
    <property type="molecule type" value="Genomic_DNA"/>
</dbReference>
<evidence type="ECO:0000313" key="3">
    <source>
        <dbReference type="Proteomes" id="UP001303473"/>
    </source>
</evidence>
<sequence>MSSPGHLTFHRFPEFPTELRLAIWRHCLPHRVLELDYPVDESVFDPGEPPWWYETNHDITKYNTRVPVIARVCRESRQVVSEAWTVLALPEEGHPAYWTEGWKVYPEPWFDRIRTEFIHLGWFPTRDIESGYRGDPLRYLMWAAAKTEHGRVSIAMDFLLEHSGPQESDHRAIWKRTELADLMRQLPVWTVVIEEEPVIVKADVQIAAASGLFGLLADSRVQIVEADDEALMDRFLALGDVPGVTLSSTTFKEAAQVAKLFLPETVTAIFGSEENAPRFQVAVMFRLWSRMGKSRSYLSSGH</sequence>
<dbReference type="InterPro" id="IPR045518">
    <property type="entry name" value="2EXR"/>
</dbReference>
<organism evidence="2 3">
    <name type="scientific">Diplogelasinospora grovesii</name>
    <dbReference type="NCBI Taxonomy" id="303347"/>
    <lineage>
        <taxon>Eukaryota</taxon>
        <taxon>Fungi</taxon>
        <taxon>Dikarya</taxon>
        <taxon>Ascomycota</taxon>
        <taxon>Pezizomycotina</taxon>
        <taxon>Sordariomycetes</taxon>
        <taxon>Sordariomycetidae</taxon>
        <taxon>Sordariales</taxon>
        <taxon>Diplogelasinosporaceae</taxon>
        <taxon>Diplogelasinospora</taxon>
    </lineage>
</organism>
<evidence type="ECO:0000259" key="1">
    <source>
        <dbReference type="Pfam" id="PF20150"/>
    </source>
</evidence>
<name>A0AAN6S2M1_9PEZI</name>
<comment type="caution">
    <text evidence="2">The sequence shown here is derived from an EMBL/GenBank/DDBJ whole genome shotgun (WGS) entry which is preliminary data.</text>
</comment>
<accession>A0AAN6S2M1</accession>